<dbReference type="AlphaFoldDB" id="A0A4P7CW17"/>
<dbReference type="InterPro" id="IPR008018">
    <property type="entry name" value="Phage_tail_attach_FII"/>
</dbReference>
<reference evidence="1 2" key="1">
    <citation type="submission" date="2019-03" db="EMBL/GenBank/DDBJ databases">
        <title>Paraburkholderia sp. 7MH5, isolated from subtropical forest soil.</title>
        <authorList>
            <person name="Gao Z.-H."/>
            <person name="Qiu L.-H."/>
        </authorList>
    </citation>
    <scope>NUCLEOTIDE SEQUENCE [LARGE SCALE GENOMIC DNA]</scope>
    <source>
        <strain evidence="1 2">7MH5</strain>
    </source>
</reference>
<dbReference type="EMBL" id="CP038148">
    <property type="protein sequence ID" value="QBQ98173.1"/>
    <property type="molecule type" value="Genomic_DNA"/>
</dbReference>
<dbReference type="RefSeq" id="WP_134749747.1">
    <property type="nucleotide sequence ID" value="NZ_CP038148.1"/>
</dbReference>
<evidence type="ECO:0000313" key="1">
    <source>
        <dbReference type="EMBL" id="QBQ98173.1"/>
    </source>
</evidence>
<proteinExistence type="predicted"/>
<organism evidence="1 2">
    <name type="scientific">Paraburkholderia pallida</name>
    <dbReference type="NCBI Taxonomy" id="2547399"/>
    <lineage>
        <taxon>Bacteria</taxon>
        <taxon>Pseudomonadati</taxon>
        <taxon>Pseudomonadota</taxon>
        <taxon>Betaproteobacteria</taxon>
        <taxon>Burkholderiales</taxon>
        <taxon>Burkholderiaceae</taxon>
        <taxon>Paraburkholderia</taxon>
    </lineage>
</organism>
<evidence type="ECO:0000313" key="2">
    <source>
        <dbReference type="Proteomes" id="UP000295727"/>
    </source>
</evidence>
<gene>
    <name evidence="1" type="ORF">E1956_13975</name>
</gene>
<protein>
    <submittedName>
        <fullName evidence="1">Uncharacterized protein</fullName>
    </submittedName>
</protein>
<dbReference type="KEGG" id="ppai:E1956_13975"/>
<dbReference type="OrthoDB" id="8656743at2"/>
<keyword evidence="2" id="KW-1185">Reference proteome</keyword>
<dbReference type="GO" id="GO:0019068">
    <property type="term" value="P:virion assembly"/>
    <property type="evidence" value="ECO:0007669"/>
    <property type="project" value="InterPro"/>
</dbReference>
<sequence>MFDLSVFWPAFKAAGMLERVTVDGTPDEFDAGFNRPDIVLFDRAKVSDNVLEYQTADAPALTTGSVLVIKGMRYRVSDKPVQDRAGFFSQVPVERMR</sequence>
<accession>A0A4P7CW17</accession>
<name>A0A4P7CW17_9BURK</name>
<dbReference type="Proteomes" id="UP000295727">
    <property type="component" value="Chromosome 1"/>
</dbReference>
<dbReference type="Pfam" id="PF05354">
    <property type="entry name" value="Phage_attach"/>
    <property type="match status" value="1"/>
</dbReference>